<dbReference type="Gramene" id="PVH36063">
    <property type="protein sequence ID" value="PVH36063"/>
    <property type="gene ID" value="PAHAL_7G347000"/>
</dbReference>
<dbReference type="AlphaFoldDB" id="A0A2T8IEG8"/>
<name>A0A2T8IEG8_9POAL</name>
<protein>
    <submittedName>
        <fullName evidence="1">Uncharacterized protein</fullName>
    </submittedName>
</protein>
<organism evidence="1">
    <name type="scientific">Panicum hallii</name>
    <dbReference type="NCBI Taxonomy" id="206008"/>
    <lineage>
        <taxon>Eukaryota</taxon>
        <taxon>Viridiplantae</taxon>
        <taxon>Streptophyta</taxon>
        <taxon>Embryophyta</taxon>
        <taxon>Tracheophyta</taxon>
        <taxon>Spermatophyta</taxon>
        <taxon>Magnoliopsida</taxon>
        <taxon>Liliopsida</taxon>
        <taxon>Poales</taxon>
        <taxon>Poaceae</taxon>
        <taxon>PACMAD clade</taxon>
        <taxon>Panicoideae</taxon>
        <taxon>Panicodae</taxon>
        <taxon>Paniceae</taxon>
        <taxon>Panicinae</taxon>
        <taxon>Panicum</taxon>
        <taxon>Panicum sect. Panicum</taxon>
    </lineage>
</organism>
<dbReference type="EMBL" id="CM008052">
    <property type="protein sequence ID" value="PVH36063.1"/>
    <property type="molecule type" value="Genomic_DNA"/>
</dbReference>
<evidence type="ECO:0000313" key="1">
    <source>
        <dbReference type="EMBL" id="PVH36063.1"/>
    </source>
</evidence>
<dbReference type="Proteomes" id="UP000243499">
    <property type="component" value="Chromosome 7"/>
</dbReference>
<gene>
    <name evidence="1" type="ORF">PAHAL_7G347000</name>
</gene>
<accession>A0A2T8IEG8</accession>
<reference evidence="1" key="1">
    <citation type="submission" date="2018-04" db="EMBL/GenBank/DDBJ databases">
        <title>WGS assembly of Panicum hallii.</title>
        <authorList>
            <person name="Lovell J."/>
            <person name="Jenkins J."/>
            <person name="Lowry D."/>
            <person name="Mamidi S."/>
            <person name="Sreedasyam A."/>
            <person name="Weng X."/>
            <person name="Barry K."/>
            <person name="Bonette J."/>
            <person name="Campitelli B."/>
            <person name="Daum C."/>
            <person name="Gordon S."/>
            <person name="Gould B."/>
            <person name="Lipzen A."/>
            <person name="Macqueen A."/>
            <person name="Palacio-Mejia J."/>
            <person name="Plott C."/>
            <person name="Shakirov E."/>
            <person name="Shu S."/>
            <person name="Yoshinaga Y."/>
            <person name="Zane M."/>
            <person name="Rokhsar D."/>
            <person name="Grimwood J."/>
            <person name="Schmutz J."/>
            <person name="Juenger T."/>
        </authorList>
    </citation>
    <scope>NUCLEOTIDE SEQUENCE [LARGE SCALE GENOMIC DNA]</scope>
    <source>
        <strain evidence="1">FIL2</strain>
    </source>
</reference>
<sequence>MINEELAEHTRQEVIDHLKPKVPEKSVPIDAMLVAKSYNSLSDTAKRRVKLPSNFGRTLIKAHQKMKKCGKTVPQLGTQQKIFELLRVQTDKKRNIRRNLCKKRDLPMRRKPGKKIFQYLKLQVFHISMENLLSPKIRRSI</sequence>
<proteinExistence type="predicted"/>